<dbReference type="EMBL" id="SODA01000005">
    <property type="protein sequence ID" value="TDW06454.1"/>
    <property type="molecule type" value="Genomic_DNA"/>
</dbReference>
<dbReference type="InterPro" id="IPR003593">
    <property type="entry name" value="AAA+_ATPase"/>
</dbReference>
<dbReference type="SUPFAM" id="SSF52540">
    <property type="entry name" value="P-loop containing nucleoside triphosphate hydrolases"/>
    <property type="match status" value="1"/>
</dbReference>
<dbReference type="RefSeq" id="WP_111570695.1">
    <property type="nucleotide sequence ID" value="NZ_QLME01000001.1"/>
</dbReference>
<feature type="domain" description="AAA+ ATPase" evidence="1">
    <location>
        <begin position="122"/>
        <end position="254"/>
    </location>
</feature>
<gene>
    <name evidence="2" type="ORF">C8C77_10590</name>
</gene>
<protein>
    <submittedName>
        <fullName evidence="2">ATPase family protein associated with various cellular activities (AAA)</fullName>
    </submittedName>
</protein>
<dbReference type="GO" id="GO:0005524">
    <property type="term" value="F:ATP binding"/>
    <property type="evidence" value="ECO:0007669"/>
    <property type="project" value="InterPro"/>
</dbReference>
<reference evidence="2 3" key="1">
    <citation type="submission" date="2019-03" db="EMBL/GenBank/DDBJ databases">
        <title>Subsurface microbial communities from deep shales in Ohio and West Virginia, USA.</title>
        <authorList>
            <person name="Wrighton K."/>
        </authorList>
    </citation>
    <scope>NUCLEOTIDE SEQUENCE [LARGE SCALE GENOMIC DNA]</scope>
    <source>
        <strain evidence="2 3">MSL9.2</strain>
    </source>
</reference>
<dbReference type="Proteomes" id="UP000294697">
    <property type="component" value="Unassembled WGS sequence"/>
</dbReference>
<dbReference type="OrthoDB" id="9806903at2"/>
<dbReference type="GO" id="GO:0016887">
    <property type="term" value="F:ATP hydrolysis activity"/>
    <property type="evidence" value="ECO:0007669"/>
    <property type="project" value="InterPro"/>
</dbReference>
<organism evidence="2 3">
    <name type="scientific">Halanaerobium saccharolyticum</name>
    <dbReference type="NCBI Taxonomy" id="43595"/>
    <lineage>
        <taxon>Bacteria</taxon>
        <taxon>Bacillati</taxon>
        <taxon>Bacillota</taxon>
        <taxon>Clostridia</taxon>
        <taxon>Halanaerobiales</taxon>
        <taxon>Halanaerobiaceae</taxon>
        <taxon>Halanaerobium</taxon>
    </lineage>
</organism>
<dbReference type="PANTHER" id="PTHR23077:SF198">
    <property type="entry name" value="ATP-DEPENDENT ZINC METALLOPROTEASE FTSH"/>
    <property type="match status" value="1"/>
</dbReference>
<comment type="caution">
    <text evidence="2">The sequence shown here is derived from an EMBL/GenBank/DDBJ whole genome shotgun (WGS) entry which is preliminary data.</text>
</comment>
<name>A0A4R7Z5G8_9FIRM</name>
<dbReference type="InterPro" id="IPR027417">
    <property type="entry name" value="P-loop_NTPase"/>
</dbReference>
<evidence type="ECO:0000313" key="3">
    <source>
        <dbReference type="Proteomes" id="UP000294697"/>
    </source>
</evidence>
<proteinExistence type="predicted"/>
<dbReference type="InterPro" id="IPR050168">
    <property type="entry name" value="AAA_ATPase_domain"/>
</dbReference>
<dbReference type="PANTHER" id="PTHR23077">
    <property type="entry name" value="AAA-FAMILY ATPASE"/>
    <property type="match status" value="1"/>
</dbReference>
<dbReference type="CDD" id="cd19481">
    <property type="entry name" value="RecA-like_protease"/>
    <property type="match status" value="1"/>
</dbReference>
<dbReference type="Gene3D" id="3.40.50.300">
    <property type="entry name" value="P-loop containing nucleotide triphosphate hydrolases"/>
    <property type="match status" value="1"/>
</dbReference>
<sequence>MEHTLEILKIIEGALKSDQDKVVNYTKLLSNKLEKEGENKVADKLKKALSSNNTKKHMTAQNLDSIMNVPVDQESRLSMADVIMPEEISGDIVLNKLEKEKIEEFILAYEKSDLLAASGLEFPNTLLFYGPPGCGKTKLAHYLSLKTGLPLLVARLDSLISSYLGNTAKNIRYLFEYVETTPCILFLDEFDALAKLRDDKNELGELKRVVNSLLQNIDFLNEGHILIAATNHEQLLDPAVWRRFDYTLNIKKPSFESRKELIRLFLGTDKLNKMDYELLAHIFKDLTGAQIEDICNSSLRDSIIRDNKFNVKILVKRFFSYIDFFDSETDLSDRERAKKISIYLRNIDDKIFSYSKIAKLLGYSKAYIGQLIREGSENSE</sequence>
<evidence type="ECO:0000313" key="2">
    <source>
        <dbReference type="EMBL" id="TDW06454.1"/>
    </source>
</evidence>
<dbReference type="SMART" id="SM00382">
    <property type="entry name" value="AAA"/>
    <property type="match status" value="1"/>
</dbReference>
<dbReference type="Pfam" id="PF00004">
    <property type="entry name" value="AAA"/>
    <property type="match status" value="1"/>
</dbReference>
<dbReference type="AlphaFoldDB" id="A0A4R7Z5G8"/>
<accession>A0A4R7Z5G8</accession>
<dbReference type="InterPro" id="IPR003959">
    <property type="entry name" value="ATPase_AAA_core"/>
</dbReference>
<evidence type="ECO:0000259" key="1">
    <source>
        <dbReference type="SMART" id="SM00382"/>
    </source>
</evidence>